<organism evidence="10 11">
    <name type="scientific">Kwoniella heveanensis BCC8398</name>
    <dbReference type="NCBI Taxonomy" id="1296120"/>
    <lineage>
        <taxon>Eukaryota</taxon>
        <taxon>Fungi</taxon>
        <taxon>Dikarya</taxon>
        <taxon>Basidiomycota</taxon>
        <taxon>Agaricomycotina</taxon>
        <taxon>Tremellomycetes</taxon>
        <taxon>Tremellales</taxon>
        <taxon>Cryptococcaceae</taxon>
        <taxon>Kwoniella</taxon>
    </lineage>
</organism>
<keyword evidence="7" id="KW-0862">Zinc</keyword>
<feature type="active site" description="Proton acceptor" evidence="7">
    <location>
        <position position="163"/>
    </location>
</feature>
<accession>A0A1B9H0L5</accession>
<feature type="binding site" evidence="7">
    <location>
        <position position="171"/>
    </location>
    <ligand>
        <name>Zn(2+)</name>
        <dbReference type="ChEBI" id="CHEBI:29105"/>
    </ligand>
</feature>
<feature type="binding site" evidence="7">
    <location>
        <position position="203"/>
    </location>
    <ligand>
        <name>Zn(2+)</name>
        <dbReference type="ChEBI" id="CHEBI:29105"/>
    </ligand>
</feature>
<reference evidence="10 11" key="1">
    <citation type="submission" date="2013-07" db="EMBL/GenBank/DDBJ databases">
        <title>The Genome Sequence of Cryptococcus heveanensis BCC8398.</title>
        <authorList>
            <consortium name="The Broad Institute Genome Sequencing Platform"/>
            <person name="Cuomo C."/>
            <person name="Litvintseva A."/>
            <person name="Chen Y."/>
            <person name="Heitman J."/>
            <person name="Sun S."/>
            <person name="Springer D."/>
            <person name="Dromer F."/>
            <person name="Young S.K."/>
            <person name="Zeng Q."/>
            <person name="Gargeya S."/>
            <person name="Fitzgerald M."/>
            <person name="Abouelleil A."/>
            <person name="Alvarado L."/>
            <person name="Berlin A.M."/>
            <person name="Chapman S.B."/>
            <person name="Dewar J."/>
            <person name="Goldberg J."/>
            <person name="Griggs A."/>
            <person name="Gujja S."/>
            <person name="Hansen M."/>
            <person name="Howarth C."/>
            <person name="Imamovic A."/>
            <person name="Larimer J."/>
            <person name="McCowan C."/>
            <person name="Murphy C."/>
            <person name="Pearson M."/>
            <person name="Priest M."/>
            <person name="Roberts A."/>
            <person name="Saif S."/>
            <person name="Shea T."/>
            <person name="Sykes S."/>
            <person name="Wortman J."/>
            <person name="Nusbaum C."/>
            <person name="Birren B."/>
        </authorList>
    </citation>
    <scope>NUCLEOTIDE SEQUENCE [LARGE SCALE GENOMIC DNA]</scope>
    <source>
        <strain evidence="10 11">BCC8398</strain>
    </source>
</reference>
<dbReference type="GO" id="GO:0046872">
    <property type="term" value="F:metal ion binding"/>
    <property type="evidence" value="ECO:0007669"/>
    <property type="project" value="UniProtKB-KW"/>
</dbReference>
<keyword evidence="7" id="KW-0479">Metal-binding</keyword>
<evidence type="ECO:0000256" key="2">
    <source>
        <dbReference type="ARBA" id="ARBA00006924"/>
    </source>
</evidence>
<dbReference type="EMBL" id="KI669494">
    <property type="protein sequence ID" value="OCF36787.1"/>
    <property type="molecule type" value="Genomic_DNA"/>
</dbReference>
<dbReference type="InterPro" id="IPR050134">
    <property type="entry name" value="NAD-dep_sirtuin_deacylases"/>
</dbReference>
<feature type="binding site" evidence="7">
    <location>
        <position position="174"/>
    </location>
    <ligand>
        <name>Zn(2+)</name>
        <dbReference type="ChEBI" id="CHEBI:29105"/>
    </ligand>
</feature>
<feature type="region of interest" description="Disordered" evidence="8">
    <location>
        <begin position="626"/>
        <end position="681"/>
    </location>
</feature>
<feature type="compositionally biased region" description="Pro residues" evidence="8">
    <location>
        <begin position="476"/>
        <end position="486"/>
    </location>
</feature>
<keyword evidence="4" id="KW-0809">Transit peptide</keyword>
<gene>
    <name evidence="10" type="ORF">I316_01383</name>
</gene>
<feature type="compositionally biased region" description="Low complexity" evidence="8">
    <location>
        <begin position="407"/>
        <end position="430"/>
    </location>
</feature>
<dbReference type="GO" id="GO:0005634">
    <property type="term" value="C:nucleus"/>
    <property type="evidence" value="ECO:0007669"/>
    <property type="project" value="TreeGrafter"/>
</dbReference>
<dbReference type="InterPro" id="IPR029035">
    <property type="entry name" value="DHS-like_NAD/FAD-binding_dom"/>
</dbReference>
<dbReference type="Gene3D" id="3.40.50.1220">
    <property type="entry name" value="TPP-binding domain"/>
    <property type="match status" value="1"/>
</dbReference>
<reference evidence="11" key="2">
    <citation type="submission" date="2013-12" db="EMBL/GenBank/DDBJ databases">
        <title>Evolution of pathogenesis and genome organization in the Tremellales.</title>
        <authorList>
            <person name="Cuomo C."/>
            <person name="Litvintseva A."/>
            <person name="Heitman J."/>
            <person name="Chen Y."/>
            <person name="Sun S."/>
            <person name="Springer D."/>
            <person name="Dromer F."/>
            <person name="Young S."/>
            <person name="Zeng Q."/>
            <person name="Chapman S."/>
            <person name="Gujja S."/>
            <person name="Saif S."/>
            <person name="Birren B."/>
        </authorList>
    </citation>
    <scope>NUCLEOTIDE SEQUENCE [LARGE SCALE GENOMIC DNA]</scope>
    <source>
        <strain evidence="11">BCC8398</strain>
    </source>
</reference>
<dbReference type="PROSITE" id="PS50305">
    <property type="entry name" value="SIRTUIN"/>
    <property type="match status" value="1"/>
</dbReference>
<dbReference type="InterPro" id="IPR003000">
    <property type="entry name" value="Sirtuin"/>
</dbReference>
<dbReference type="Gene3D" id="3.30.1600.10">
    <property type="entry name" value="SIR2/SIRT2 'Small Domain"/>
    <property type="match status" value="1"/>
</dbReference>
<dbReference type="InterPro" id="IPR026591">
    <property type="entry name" value="Sirtuin_cat_small_dom_sf"/>
</dbReference>
<evidence type="ECO:0000256" key="5">
    <source>
        <dbReference type="ARBA" id="ARBA00023027"/>
    </source>
</evidence>
<evidence type="ECO:0000256" key="7">
    <source>
        <dbReference type="PROSITE-ProRule" id="PRU00236"/>
    </source>
</evidence>
<feature type="compositionally biased region" description="Basic residues" evidence="8">
    <location>
        <begin position="644"/>
        <end position="656"/>
    </location>
</feature>
<keyword evidence="6" id="KW-0496">Mitochondrion</keyword>
<feature type="domain" description="Deacetylase sirtuin-type" evidence="9">
    <location>
        <begin position="18"/>
        <end position="338"/>
    </location>
</feature>
<evidence type="ECO:0000313" key="10">
    <source>
        <dbReference type="EMBL" id="OCF36787.1"/>
    </source>
</evidence>
<dbReference type="STRING" id="1296120.A0A1B9H0L5"/>
<keyword evidence="3" id="KW-0808">Transferase</keyword>
<comment type="subcellular location">
    <subcellularLocation>
        <location evidence="1">Mitochondrion</location>
    </subcellularLocation>
</comment>
<dbReference type="PANTHER" id="PTHR11085:SF8">
    <property type="entry name" value="NAD-DEPENDENT HISTONE DEACETYLASE HST3"/>
    <property type="match status" value="1"/>
</dbReference>
<dbReference type="PANTHER" id="PTHR11085">
    <property type="entry name" value="NAD-DEPENDENT PROTEIN DEACYLASE SIRTUIN-5, MITOCHONDRIAL-RELATED"/>
    <property type="match status" value="1"/>
</dbReference>
<evidence type="ECO:0000259" key="9">
    <source>
        <dbReference type="PROSITE" id="PS50305"/>
    </source>
</evidence>
<evidence type="ECO:0000256" key="4">
    <source>
        <dbReference type="ARBA" id="ARBA00022946"/>
    </source>
</evidence>
<feature type="region of interest" description="Disordered" evidence="8">
    <location>
        <begin position="355"/>
        <end position="522"/>
    </location>
</feature>
<keyword evidence="11" id="KW-1185">Reference proteome</keyword>
<evidence type="ECO:0000313" key="11">
    <source>
        <dbReference type="Proteomes" id="UP000092666"/>
    </source>
</evidence>
<name>A0A1B9H0L5_9TREE</name>
<proteinExistence type="inferred from homology"/>
<dbReference type="AlphaFoldDB" id="A0A1B9H0L5"/>
<feature type="binding site" evidence="7">
    <location>
        <position position="196"/>
    </location>
    <ligand>
        <name>Zn(2+)</name>
        <dbReference type="ChEBI" id="CHEBI:29105"/>
    </ligand>
</feature>
<dbReference type="OrthoDB" id="2919105at2759"/>
<feature type="compositionally biased region" description="Polar residues" evidence="8">
    <location>
        <begin position="440"/>
        <end position="460"/>
    </location>
</feature>
<evidence type="ECO:0000256" key="6">
    <source>
        <dbReference type="ARBA" id="ARBA00023128"/>
    </source>
</evidence>
<dbReference type="GO" id="GO:0005739">
    <property type="term" value="C:mitochondrion"/>
    <property type="evidence" value="ECO:0007669"/>
    <property type="project" value="UniProtKB-SubCell"/>
</dbReference>
<evidence type="ECO:0000256" key="1">
    <source>
        <dbReference type="ARBA" id="ARBA00004173"/>
    </source>
</evidence>
<protein>
    <recommendedName>
        <fullName evidence="9">Deacetylase sirtuin-type domain-containing protein</fullName>
    </recommendedName>
</protein>
<sequence length="681" mass="73846">MPVTLHLDHLLESTAHENFPARRQLSDISTSIAKAKRVVVVSGAGISCSSGIPDFRSADGLYSLVKSRYPDIFFTGKDLFSSGLFSNPETTSIFYTFIAELSLSCLKAQPTRTHHFIKRLESKGKLLRSYTQNVDGLERRLGLESGGRGNGLKKKGTRNVELHGDLGRVRCVLCFKDFEALDEYVELFRQGEAPDCPTCIERCQSRINRAARALPIGTLRPSIVLYDEPHPLGDDIGALTTYDLSRSPDVLLIMGTSLKVHGLKRLVKEFAKSVHGNNGSSSSGGGHSKKKGLVVFVNATPPSKEWEGIIDFHIQGETDKWVEKVEEEWKKVKPADWETQTRLDGGVIPVAGIGASAVTKNEKPRPIKGKGRPKPLVASDKTNRYPNGLPSPRHTASPRSPSKHHIPASPSASSSTTFGGSRSQSSQSPSQAVFGGRTTFIKTSSAFSRTRSAPSNSSTLPPDLFSDTDSELSDAPPSPPSPPTPKSPTKRRANAFDSPSKKTKSLDSEIPFTGLPATLGRGNLFSVAKGSRTRTLGKSQSLGLSSSFGNIQIRTPTKTQTTSSSLDDNGWLDAWVEEENNVEESQRCSSTQDDVLDLTQGKLPEKLTGSSQTPIKLSRMLSAAAKKQVEDGKENVPVPESEKKKKQLGRVVRPRVARTAASPRVRATRTRTRSSAVAVKA</sequence>
<dbReference type="Pfam" id="PF02146">
    <property type="entry name" value="SIR2"/>
    <property type="match status" value="1"/>
</dbReference>
<evidence type="ECO:0000256" key="8">
    <source>
        <dbReference type="SAM" id="MobiDB-lite"/>
    </source>
</evidence>
<dbReference type="GO" id="GO:0070403">
    <property type="term" value="F:NAD+ binding"/>
    <property type="evidence" value="ECO:0007669"/>
    <property type="project" value="InterPro"/>
</dbReference>
<dbReference type="InterPro" id="IPR026590">
    <property type="entry name" value="Ssirtuin_cat_dom"/>
</dbReference>
<dbReference type="Proteomes" id="UP000092666">
    <property type="component" value="Unassembled WGS sequence"/>
</dbReference>
<dbReference type="GO" id="GO:0017136">
    <property type="term" value="F:histone deacetylase activity, NAD-dependent"/>
    <property type="evidence" value="ECO:0007669"/>
    <property type="project" value="TreeGrafter"/>
</dbReference>
<comment type="similarity">
    <text evidence="2">Belongs to the sirtuin family. Class I subfamily.</text>
</comment>
<keyword evidence="5" id="KW-0520">NAD</keyword>
<evidence type="ECO:0000256" key="3">
    <source>
        <dbReference type="ARBA" id="ARBA00022679"/>
    </source>
</evidence>
<dbReference type="SUPFAM" id="SSF52467">
    <property type="entry name" value="DHS-like NAD/FAD-binding domain"/>
    <property type="match status" value="1"/>
</dbReference>